<dbReference type="GeneID" id="90968144"/>
<sequence length="224" mass="25568">MSDVYNYNIPDDARYIDGMREAATIDSNNKGFYQRYLEQAVFTSSLAIAYLIQAMTNSTNCDEICISDADGLINIETLRLVVNTQDDSDWDRNVSSFLGLFLNLSHFRLHLADGDNSVEFSYLPEALQTLSLETFELVNCSTTQENLMPLLRCHRATTEQETTLKEIVLEGVDIESGKNGTWNWIEHKLRAQVPTCSVVLRNCLVEGTHPMPRMTFWHQIEKFV</sequence>
<dbReference type="EMBL" id="CP058937">
    <property type="protein sequence ID" value="QLI73875.1"/>
    <property type="molecule type" value="Genomic_DNA"/>
</dbReference>
<dbReference type="OrthoDB" id="4840098at2759"/>
<reference evidence="1 2" key="1">
    <citation type="submission" date="2020-07" db="EMBL/GenBank/DDBJ databases">
        <title>Telomere length de novo assembly of all 7 chromosomes of the fungus, Metarhizium brunneum, using a novel assembly pipeline.</title>
        <authorList>
            <person name="Saud z."/>
            <person name="Kortsinoglou A."/>
            <person name="Kouvelis V.N."/>
            <person name="Butt T.M."/>
        </authorList>
    </citation>
    <scope>NUCLEOTIDE SEQUENCE [LARGE SCALE GENOMIC DNA]</scope>
    <source>
        <strain evidence="1 2">4556</strain>
    </source>
</reference>
<evidence type="ECO:0000313" key="1">
    <source>
        <dbReference type="EMBL" id="QLI73875.1"/>
    </source>
</evidence>
<dbReference type="KEGG" id="mbrn:90968144"/>
<dbReference type="RefSeq" id="XP_065987757.1">
    <property type="nucleotide sequence ID" value="XM_066131467.1"/>
</dbReference>
<proteinExistence type="predicted"/>
<organism evidence="1 2">
    <name type="scientific">Metarhizium brunneum</name>
    <dbReference type="NCBI Taxonomy" id="500148"/>
    <lineage>
        <taxon>Eukaryota</taxon>
        <taxon>Fungi</taxon>
        <taxon>Dikarya</taxon>
        <taxon>Ascomycota</taxon>
        <taxon>Pezizomycotina</taxon>
        <taxon>Sordariomycetes</taxon>
        <taxon>Hypocreomycetidae</taxon>
        <taxon>Hypocreales</taxon>
        <taxon>Clavicipitaceae</taxon>
        <taxon>Metarhizium</taxon>
    </lineage>
</organism>
<evidence type="ECO:0000313" key="2">
    <source>
        <dbReference type="Proteomes" id="UP000510686"/>
    </source>
</evidence>
<keyword evidence="2" id="KW-1185">Reference proteome</keyword>
<dbReference type="AlphaFoldDB" id="A0A7D5V3J5"/>
<accession>A0A7D5V3J5</accession>
<name>A0A7D5V3J5_9HYPO</name>
<evidence type="ECO:0008006" key="3">
    <source>
        <dbReference type="Google" id="ProtNLM"/>
    </source>
</evidence>
<protein>
    <recommendedName>
        <fullName evidence="3">F-box domain-containing protein</fullName>
    </recommendedName>
</protein>
<dbReference type="Proteomes" id="UP000510686">
    <property type="component" value="Chromosome 6"/>
</dbReference>
<gene>
    <name evidence="1" type="ORF">G6M90_00g093940</name>
</gene>